<organism evidence="10 11">
    <name type="scientific">Cephus cinctus</name>
    <name type="common">Wheat stem sawfly</name>
    <dbReference type="NCBI Taxonomy" id="211228"/>
    <lineage>
        <taxon>Eukaryota</taxon>
        <taxon>Metazoa</taxon>
        <taxon>Ecdysozoa</taxon>
        <taxon>Arthropoda</taxon>
        <taxon>Hexapoda</taxon>
        <taxon>Insecta</taxon>
        <taxon>Pterygota</taxon>
        <taxon>Neoptera</taxon>
        <taxon>Endopterygota</taxon>
        <taxon>Hymenoptera</taxon>
        <taxon>Cephoidea</taxon>
        <taxon>Cephidae</taxon>
        <taxon>Cephus</taxon>
    </lineage>
</organism>
<keyword evidence="2" id="KW-0808">Transferase</keyword>
<protein>
    <submittedName>
        <fullName evidence="11">SET and MYND domain-containing protein 4</fullName>
    </submittedName>
</protein>
<dbReference type="AlphaFoldDB" id="A0AAJ7R7E7"/>
<feature type="domain" description="MYND-type" evidence="9">
    <location>
        <begin position="274"/>
        <end position="313"/>
    </location>
</feature>
<keyword evidence="5 7" id="KW-0863">Zinc-finger</keyword>
<proteinExistence type="predicted"/>
<dbReference type="KEGG" id="ccin:107274970"/>
<accession>A0AAJ7R7E7</accession>
<evidence type="ECO:0000256" key="4">
    <source>
        <dbReference type="ARBA" id="ARBA00022723"/>
    </source>
</evidence>
<feature type="region of interest" description="Disordered" evidence="8">
    <location>
        <begin position="163"/>
        <end position="182"/>
    </location>
</feature>
<dbReference type="GO" id="GO:0042826">
    <property type="term" value="F:histone deacetylase binding"/>
    <property type="evidence" value="ECO:0007669"/>
    <property type="project" value="TreeGrafter"/>
</dbReference>
<dbReference type="GO" id="GO:0005634">
    <property type="term" value="C:nucleus"/>
    <property type="evidence" value="ECO:0007669"/>
    <property type="project" value="TreeGrafter"/>
</dbReference>
<dbReference type="InterPro" id="IPR002893">
    <property type="entry name" value="Znf_MYND"/>
</dbReference>
<keyword evidence="3" id="KW-0949">S-adenosyl-L-methionine</keyword>
<evidence type="ECO:0000256" key="5">
    <source>
        <dbReference type="ARBA" id="ARBA00022771"/>
    </source>
</evidence>
<dbReference type="SUPFAM" id="SSF48452">
    <property type="entry name" value="TPR-like"/>
    <property type="match status" value="1"/>
</dbReference>
<evidence type="ECO:0000256" key="6">
    <source>
        <dbReference type="ARBA" id="ARBA00022833"/>
    </source>
</evidence>
<evidence type="ECO:0000256" key="1">
    <source>
        <dbReference type="ARBA" id="ARBA00022603"/>
    </source>
</evidence>
<dbReference type="InterPro" id="IPR052097">
    <property type="entry name" value="SET-MYND_domain_protein"/>
</dbReference>
<dbReference type="InterPro" id="IPR019734">
    <property type="entry name" value="TPR_rpt"/>
</dbReference>
<dbReference type="Gene3D" id="1.10.220.160">
    <property type="match status" value="1"/>
</dbReference>
<dbReference type="PANTHER" id="PTHR46165">
    <property type="entry name" value="SET AND MYND DOMAIN-CONTAINING PROTEIN 4"/>
    <property type="match status" value="1"/>
</dbReference>
<dbReference type="Pfam" id="PF01753">
    <property type="entry name" value="zf-MYND"/>
    <property type="match status" value="1"/>
</dbReference>
<keyword evidence="4" id="KW-0479">Metal-binding</keyword>
<evidence type="ECO:0000256" key="8">
    <source>
        <dbReference type="SAM" id="MobiDB-lite"/>
    </source>
</evidence>
<keyword evidence="10" id="KW-1185">Reference proteome</keyword>
<dbReference type="Gene3D" id="2.170.270.10">
    <property type="entry name" value="SET domain"/>
    <property type="match status" value="1"/>
</dbReference>
<dbReference type="GeneID" id="107274970"/>
<evidence type="ECO:0000256" key="3">
    <source>
        <dbReference type="ARBA" id="ARBA00022691"/>
    </source>
</evidence>
<dbReference type="GO" id="GO:0032259">
    <property type="term" value="P:methylation"/>
    <property type="evidence" value="ECO:0007669"/>
    <property type="project" value="UniProtKB-KW"/>
</dbReference>
<dbReference type="PROSITE" id="PS50865">
    <property type="entry name" value="ZF_MYND_2"/>
    <property type="match status" value="1"/>
</dbReference>
<sequence length="375" mass="43267">MCIILLMSSLQSLSILMKKHKSQHGYGLQEKTEALMDYILKDTLKSKLPKYEAIVKSSEDSMRYRKEGNQCYVLGDVIKAIEYYTKSLAYADNEKLMAYAYANRSAALFRLKMFRECLMDVDAALSLGYSDEKPKQLEERRVKAFTKLQKRLTFEVSSAKKNESVTSVSEDRDNKSNGKEIEPLNPIEEDIYEIVMAKTKDIKKPRFVVDEGQPKLLYGPSKEAPAASNGVEIVFSEEFGRHLVATRNFNPGDIITMEEPYMYLIDENRFYTHCHHCLSRCYNLIPCHACPVAQYCSEECRETAWNSVHNIECSIWVLCKSALEGVISSMRVLRKTLRLLITLTKVVKKSRNYDRIWRLLKQIQIRGLLVSLMKE</sequence>
<dbReference type="SMART" id="SM00028">
    <property type="entry name" value="TPR"/>
    <property type="match status" value="2"/>
</dbReference>
<name>A0AAJ7R7E7_CEPCN</name>
<dbReference type="GO" id="GO:0008168">
    <property type="term" value="F:methyltransferase activity"/>
    <property type="evidence" value="ECO:0007669"/>
    <property type="project" value="UniProtKB-KW"/>
</dbReference>
<evidence type="ECO:0000313" key="11">
    <source>
        <dbReference type="RefSeq" id="XP_024935740.1"/>
    </source>
</evidence>
<dbReference type="PANTHER" id="PTHR46165:SF6">
    <property type="entry name" value="SET AND MYND DOMAIN-CONTAINING PROTEIN 4-LIKE PROTEIN"/>
    <property type="match status" value="1"/>
</dbReference>
<evidence type="ECO:0000256" key="7">
    <source>
        <dbReference type="PROSITE-ProRule" id="PRU00134"/>
    </source>
</evidence>
<keyword evidence="1" id="KW-0489">Methyltransferase</keyword>
<dbReference type="SUPFAM" id="SSF82199">
    <property type="entry name" value="SET domain"/>
    <property type="match status" value="1"/>
</dbReference>
<dbReference type="GO" id="GO:0008270">
    <property type="term" value="F:zinc ion binding"/>
    <property type="evidence" value="ECO:0007669"/>
    <property type="project" value="UniProtKB-KW"/>
</dbReference>
<dbReference type="Gene3D" id="1.25.40.10">
    <property type="entry name" value="Tetratricopeptide repeat domain"/>
    <property type="match status" value="1"/>
</dbReference>
<dbReference type="RefSeq" id="XP_024935740.1">
    <property type="nucleotide sequence ID" value="XM_025079972.1"/>
</dbReference>
<reference evidence="11" key="1">
    <citation type="submission" date="2025-08" db="UniProtKB">
        <authorList>
            <consortium name="RefSeq"/>
        </authorList>
    </citation>
    <scope>IDENTIFICATION</scope>
</reference>
<dbReference type="Gene3D" id="6.10.140.2220">
    <property type="match status" value="1"/>
</dbReference>
<dbReference type="InterPro" id="IPR046341">
    <property type="entry name" value="SET_dom_sf"/>
</dbReference>
<evidence type="ECO:0000259" key="9">
    <source>
        <dbReference type="PROSITE" id="PS50865"/>
    </source>
</evidence>
<dbReference type="GO" id="GO:0005737">
    <property type="term" value="C:cytoplasm"/>
    <property type="evidence" value="ECO:0007669"/>
    <property type="project" value="TreeGrafter"/>
</dbReference>
<evidence type="ECO:0000313" key="10">
    <source>
        <dbReference type="Proteomes" id="UP000694920"/>
    </source>
</evidence>
<dbReference type="Proteomes" id="UP000694920">
    <property type="component" value="Unplaced"/>
</dbReference>
<dbReference type="InterPro" id="IPR011990">
    <property type="entry name" value="TPR-like_helical_dom_sf"/>
</dbReference>
<keyword evidence="6" id="KW-0862">Zinc</keyword>
<evidence type="ECO:0000256" key="2">
    <source>
        <dbReference type="ARBA" id="ARBA00022679"/>
    </source>
</evidence>
<gene>
    <name evidence="11" type="primary">LOC107274970</name>
</gene>